<evidence type="ECO:0000256" key="1">
    <source>
        <dbReference type="SAM" id="MobiDB-lite"/>
    </source>
</evidence>
<name>A0AAN6T4R7_9PEZI</name>
<feature type="compositionally biased region" description="Basic and acidic residues" evidence="1">
    <location>
        <begin position="121"/>
        <end position="131"/>
    </location>
</feature>
<feature type="region of interest" description="Disordered" evidence="1">
    <location>
        <begin position="121"/>
        <end position="151"/>
    </location>
</feature>
<comment type="caution">
    <text evidence="2">The sequence shown here is derived from an EMBL/GenBank/DDBJ whole genome shotgun (WGS) entry which is preliminary data.</text>
</comment>
<sequence>MAIPPLGGRGKPRPSQNGNRAPHLHATGITESSVRTCLGPAQGPVPRRPPGGLAPIARSFPTSLKRERIGSWSSWWHHCLRGRFIPCSIHVPSVAFPWIQVPRLRPAAAINVRQCEKVIGDRHTRPAKDRPAAALLQAPSSPDPPSPVRGR</sequence>
<reference evidence="2" key="1">
    <citation type="journal article" date="2023" name="Mol. Phylogenet. Evol.">
        <title>Genome-scale phylogeny and comparative genomics of the fungal order Sordariales.</title>
        <authorList>
            <person name="Hensen N."/>
            <person name="Bonometti L."/>
            <person name="Westerberg I."/>
            <person name="Brannstrom I.O."/>
            <person name="Guillou S."/>
            <person name="Cros-Aarteil S."/>
            <person name="Calhoun S."/>
            <person name="Haridas S."/>
            <person name="Kuo A."/>
            <person name="Mondo S."/>
            <person name="Pangilinan J."/>
            <person name="Riley R."/>
            <person name="LaButti K."/>
            <person name="Andreopoulos B."/>
            <person name="Lipzen A."/>
            <person name="Chen C."/>
            <person name="Yan M."/>
            <person name="Daum C."/>
            <person name="Ng V."/>
            <person name="Clum A."/>
            <person name="Steindorff A."/>
            <person name="Ohm R.A."/>
            <person name="Martin F."/>
            <person name="Silar P."/>
            <person name="Natvig D.O."/>
            <person name="Lalanne C."/>
            <person name="Gautier V."/>
            <person name="Ament-Velasquez S.L."/>
            <person name="Kruys A."/>
            <person name="Hutchinson M.I."/>
            <person name="Powell A.J."/>
            <person name="Barry K."/>
            <person name="Miller A.N."/>
            <person name="Grigoriev I.V."/>
            <person name="Debuchy R."/>
            <person name="Gladieux P."/>
            <person name="Hiltunen Thoren M."/>
            <person name="Johannesson H."/>
        </authorList>
    </citation>
    <scope>NUCLEOTIDE SEQUENCE</scope>
    <source>
        <strain evidence="2">CBS 757.83</strain>
    </source>
</reference>
<dbReference type="Proteomes" id="UP001305647">
    <property type="component" value="Unassembled WGS sequence"/>
</dbReference>
<keyword evidence="3" id="KW-1185">Reference proteome</keyword>
<feature type="compositionally biased region" description="Pro residues" evidence="1">
    <location>
        <begin position="141"/>
        <end position="151"/>
    </location>
</feature>
<dbReference type="AlphaFoldDB" id="A0AAN6T4R7"/>
<reference evidence="2" key="2">
    <citation type="submission" date="2023-05" db="EMBL/GenBank/DDBJ databases">
        <authorList>
            <consortium name="Lawrence Berkeley National Laboratory"/>
            <person name="Steindorff A."/>
            <person name="Hensen N."/>
            <person name="Bonometti L."/>
            <person name="Westerberg I."/>
            <person name="Brannstrom I.O."/>
            <person name="Guillou S."/>
            <person name="Cros-Aarteil S."/>
            <person name="Calhoun S."/>
            <person name="Haridas S."/>
            <person name="Kuo A."/>
            <person name="Mondo S."/>
            <person name="Pangilinan J."/>
            <person name="Riley R."/>
            <person name="Labutti K."/>
            <person name="Andreopoulos B."/>
            <person name="Lipzen A."/>
            <person name="Chen C."/>
            <person name="Yanf M."/>
            <person name="Daum C."/>
            <person name="Ng V."/>
            <person name="Clum A."/>
            <person name="Ohm R."/>
            <person name="Martin F."/>
            <person name="Silar P."/>
            <person name="Natvig D."/>
            <person name="Lalanne C."/>
            <person name="Gautier V."/>
            <person name="Ament-Velasquez S.L."/>
            <person name="Kruys A."/>
            <person name="Hutchinson M.I."/>
            <person name="Powell A.J."/>
            <person name="Barry K."/>
            <person name="Miller A.N."/>
            <person name="Grigoriev I.V."/>
            <person name="Debuchy R."/>
            <person name="Gladieux P."/>
            <person name="Thoren M.H."/>
            <person name="Johannesson H."/>
        </authorList>
    </citation>
    <scope>NUCLEOTIDE SEQUENCE</scope>
    <source>
        <strain evidence="2">CBS 757.83</strain>
    </source>
</reference>
<accession>A0AAN6T4R7</accession>
<proteinExistence type="predicted"/>
<evidence type="ECO:0000313" key="3">
    <source>
        <dbReference type="Proteomes" id="UP001305647"/>
    </source>
</evidence>
<evidence type="ECO:0000313" key="2">
    <source>
        <dbReference type="EMBL" id="KAK4104758.1"/>
    </source>
</evidence>
<organism evidence="2 3">
    <name type="scientific">Parathielavia hyrcaniae</name>
    <dbReference type="NCBI Taxonomy" id="113614"/>
    <lineage>
        <taxon>Eukaryota</taxon>
        <taxon>Fungi</taxon>
        <taxon>Dikarya</taxon>
        <taxon>Ascomycota</taxon>
        <taxon>Pezizomycotina</taxon>
        <taxon>Sordariomycetes</taxon>
        <taxon>Sordariomycetidae</taxon>
        <taxon>Sordariales</taxon>
        <taxon>Chaetomiaceae</taxon>
        <taxon>Parathielavia</taxon>
    </lineage>
</organism>
<protein>
    <submittedName>
        <fullName evidence="2">Uncharacterized protein</fullName>
    </submittedName>
</protein>
<gene>
    <name evidence="2" type="ORF">N658DRAFT_188314</name>
</gene>
<dbReference type="EMBL" id="MU863626">
    <property type="protein sequence ID" value="KAK4104758.1"/>
    <property type="molecule type" value="Genomic_DNA"/>
</dbReference>
<feature type="region of interest" description="Disordered" evidence="1">
    <location>
        <begin position="1"/>
        <end position="29"/>
    </location>
</feature>